<dbReference type="PRINTS" id="PR00034">
    <property type="entry name" value="HTHCRP"/>
</dbReference>
<gene>
    <name evidence="5" type="ORF">THSYN_19110</name>
</gene>
<dbReference type="InterPro" id="IPR014710">
    <property type="entry name" value="RmlC-like_jellyroll"/>
</dbReference>
<dbReference type="Pfam" id="PF13545">
    <property type="entry name" value="HTH_Crp_2"/>
    <property type="match status" value="1"/>
</dbReference>
<feature type="domain" description="HTH crp-type" evidence="4">
    <location>
        <begin position="147"/>
        <end position="213"/>
    </location>
</feature>
<dbReference type="OrthoDB" id="9776746at2"/>
<keyword evidence="2" id="KW-0238">DNA-binding</keyword>
<dbReference type="Proteomes" id="UP000232638">
    <property type="component" value="Chromosome"/>
</dbReference>
<dbReference type="InterPro" id="IPR036388">
    <property type="entry name" value="WH-like_DNA-bd_sf"/>
</dbReference>
<dbReference type="EMBL" id="CP020370">
    <property type="protein sequence ID" value="AUB82840.1"/>
    <property type="molecule type" value="Genomic_DNA"/>
</dbReference>
<evidence type="ECO:0000256" key="3">
    <source>
        <dbReference type="ARBA" id="ARBA00023163"/>
    </source>
</evidence>
<dbReference type="Gene3D" id="1.10.10.10">
    <property type="entry name" value="Winged helix-like DNA-binding domain superfamily/Winged helix DNA-binding domain"/>
    <property type="match status" value="1"/>
</dbReference>
<keyword evidence="1" id="KW-0805">Transcription regulation</keyword>
<dbReference type="InterPro" id="IPR036390">
    <property type="entry name" value="WH_DNA-bd_sf"/>
</dbReference>
<protein>
    <recommendedName>
        <fullName evidence="4">HTH crp-type domain-containing protein</fullName>
    </recommendedName>
</protein>
<evidence type="ECO:0000256" key="1">
    <source>
        <dbReference type="ARBA" id="ARBA00023015"/>
    </source>
</evidence>
<reference evidence="5 6" key="1">
    <citation type="submission" date="2017-03" db="EMBL/GenBank/DDBJ databases">
        <title>Complete genome sequence of Candidatus 'Thiodictyon syntrophicum' sp. nov. strain Cad16T, a photolithoautotroph purple sulfur bacterium isolated from an alpine meromictic lake.</title>
        <authorList>
            <person name="Luedin S.M."/>
            <person name="Pothier J.F."/>
            <person name="Danza F."/>
            <person name="Storelli N."/>
            <person name="Wittwer M."/>
            <person name="Tonolla M."/>
        </authorList>
    </citation>
    <scope>NUCLEOTIDE SEQUENCE [LARGE SCALE GENOMIC DNA]</scope>
    <source>
        <strain evidence="5 6">Cad16T</strain>
    </source>
</reference>
<organism evidence="5 6">
    <name type="scientific">Candidatus Thiodictyon syntrophicum</name>
    <dbReference type="NCBI Taxonomy" id="1166950"/>
    <lineage>
        <taxon>Bacteria</taxon>
        <taxon>Pseudomonadati</taxon>
        <taxon>Pseudomonadota</taxon>
        <taxon>Gammaproteobacteria</taxon>
        <taxon>Chromatiales</taxon>
        <taxon>Chromatiaceae</taxon>
        <taxon>Thiodictyon</taxon>
    </lineage>
</organism>
<dbReference type="SUPFAM" id="SSF51206">
    <property type="entry name" value="cAMP-binding domain-like"/>
    <property type="match status" value="1"/>
</dbReference>
<dbReference type="InterPro" id="IPR018490">
    <property type="entry name" value="cNMP-bd_dom_sf"/>
</dbReference>
<accession>A0A2K8UB80</accession>
<name>A0A2K8UB80_9GAMM</name>
<dbReference type="KEGG" id="tsy:THSYN_19110"/>
<dbReference type="CDD" id="cd00038">
    <property type="entry name" value="CAP_ED"/>
    <property type="match status" value="1"/>
</dbReference>
<sequence length="223" mass="24273">MQETTWPGLFPSLATGDPATRALAAAAHTLELPPDQPVFHAGSPCPNYVLVLAGSIRVQLIGEGGREALLYRVLPGHACVLTTCCILSGDDYPAEAFTESPVRVLSFGKAVFDRALEEAPAFRRFVFANLGGRIAQVIARMEELAFRPIDRRLIDFLLLRLGEAPGSPLAATHQEIAVELGTAREVVSRHLKRLETAGLVRLGRSTIEILDRRGLERIAFDPL</sequence>
<dbReference type="PANTHER" id="PTHR24567:SF74">
    <property type="entry name" value="HTH-TYPE TRANSCRIPTIONAL REGULATOR ARCR"/>
    <property type="match status" value="1"/>
</dbReference>
<dbReference type="InterPro" id="IPR050397">
    <property type="entry name" value="Env_Response_Regulators"/>
</dbReference>
<dbReference type="GO" id="GO:0003677">
    <property type="term" value="F:DNA binding"/>
    <property type="evidence" value="ECO:0007669"/>
    <property type="project" value="UniProtKB-KW"/>
</dbReference>
<keyword evidence="6" id="KW-1185">Reference proteome</keyword>
<dbReference type="SUPFAM" id="SSF46785">
    <property type="entry name" value="Winged helix' DNA-binding domain"/>
    <property type="match status" value="1"/>
</dbReference>
<dbReference type="Pfam" id="PF00027">
    <property type="entry name" value="cNMP_binding"/>
    <property type="match status" value="1"/>
</dbReference>
<dbReference type="AlphaFoldDB" id="A0A2K8UB80"/>
<evidence type="ECO:0000259" key="4">
    <source>
        <dbReference type="PROSITE" id="PS51063"/>
    </source>
</evidence>
<evidence type="ECO:0000313" key="5">
    <source>
        <dbReference type="EMBL" id="AUB82840.1"/>
    </source>
</evidence>
<dbReference type="PANTHER" id="PTHR24567">
    <property type="entry name" value="CRP FAMILY TRANSCRIPTIONAL REGULATORY PROTEIN"/>
    <property type="match status" value="1"/>
</dbReference>
<evidence type="ECO:0000313" key="6">
    <source>
        <dbReference type="Proteomes" id="UP000232638"/>
    </source>
</evidence>
<evidence type="ECO:0000256" key="2">
    <source>
        <dbReference type="ARBA" id="ARBA00023125"/>
    </source>
</evidence>
<dbReference type="InterPro" id="IPR012318">
    <property type="entry name" value="HTH_CRP"/>
</dbReference>
<dbReference type="PROSITE" id="PS51063">
    <property type="entry name" value="HTH_CRP_2"/>
    <property type="match status" value="1"/>
</dbReference>
<keyword evidence="3" id="KW-0804">Transcription</keyword>
<dbReference type="InterPro" id="IPR000595">
    <property type="entry name" value="cNMP-bd_dom"/>
</dbReference>
<dbReference type="GO" id="GO:0003700">
    <property type="term" value="F:DNA-binding transcription factor activity"/>
    <property type="evidence" value="ECO:0007669"/>
    <property type="project" value="TreeGrafter"/>
</dbReference>
<dbReference type="RefSeq" id="WP_100920546.1">
    <property type="nucleotide sequence ID" value="NZ_CP020370.1"/>
</dbReference>
<dbReference type="Gene3D" id="2.60.120.10">
    <property type="entry name" value="Jelly Rolls"/>
    <property type="match status" value="1"/>
</dbReference>
<proteinExistence type="predicted"/>
<dbReference type="GO" id="GO:0005829">
    <property type="term" value="C:cytosol"/>
    <property type="evidence" value="ECO:0007669"/>
    <property type="project" value="TreeGrafter"/>
</dbReference>
<dbReference type="SMART" id="SM00419">
    <property type="entry name" value="HTH_CRP"/>
    <property type="match status" value="1"/>
</dbReference>
<dbReference type="CDD" id="cd00092">
    <property type="entry name" value="HTH_CRP"/>
    <property type="match status" value="1"/>
</dbReference>